<dbReference type="NCBIfam" id="TIGR00082">
    <property type="entry name" value="rbfA"/>
    <property type="match status" value="1"/>
</dbReference>
<organism evidence="3">
    <name type="scientific">Hellea balneolensis</name>
    <dbReference type="NCBI Taxonomy" id="287478"/>
    <lineage>
        <taxon>Bacteria</taxon>
        <taxon>Pseudomonadati</taxon>
        <taxon>Pseudomonadota</taxon>
        <taxon>Alphaproteobacteria</taxon>
        <taxon>Maricaulales</taxon>
        <taxon>Robiginitomaculaceae</taxon>
        <taxon>Hellea</taxon>
    </lineage>
</organism>
<dbReference type="GO" id="GO:0005829">
    <property type="term" value="C:cytosol"/>
    <property type="evidence" value="ECO:0007669"/>
    <property type="project" value="TreeGrafter"/>
</dbReference>
<dbReference type="GO" id="GO:0030490">
    <property type="term" value="P:maturation of SSU-rRNA"/>
    <property type="evidence" value="ECO:0007669"/>
    <property type="project" value="UniProtKB-UniRule"/>
</dbReference>
<dbReference type="SUPFAM" id="SSF89919">
    <property type="entry name" value="Ribosome-binding factor A, RbfA"/>
    <property type="match status" value="1"/>
</dbReference>
<comment type="caution">
    <text evidence="3">The sequence shown here is derived from an EMBL/GenBank/DDBJ whole genome shotgun (WGS) entry which is preliminary data.</text>
</comment>
<dbReference type="InterPro" id="IPR000238">
    <property type="entry name" value="RbfA"/>
</dbReference>
<dbReference type="NCBIfam" id="NF001802">
    <property type="entry name" value="PRK00521.2-5"/>
    <property type="match status" value="1"/>
</dbReference>
<dbReference type="PROSITE" id="PS01319">
    <property type="entry name" value="RBFA"/>
    <property type="match status" value="1"/>
</dbReference>
<dbReference type="InterPro" id="IPR023799">
    <property type="entry name" value="RbfA_dom_sf"/>
</dbReference>
<comment type="subunit">
    <text evidence="2">Monomer. Binds 30S ribosomal subunits, but not 50S ribosomal subunits or 70S ribosomes.</text>
</comment>
<keyword evidence="2" id="KW-0963">Cytoplasm</keyword>
<accession>A0A7C3GDZ4</accession>
<dbReference type="PANTHER" id="PTHR33515:SF1">
    <property type="entry name" value="RIBOSOME-BINDING FACTOR A, CHLOROPLASTIC-RELATED"/>
    <property type="match status" value="1"/>
</dbReference>
<evidence type="ECO:0000256" key="1">
    <source>
        <dbReference type="ARBA" id="ARBA00022517"/>
    </source>
</evidence>
<evidence type="ECO:0000313" key="3">
    <source>
        <dbReference type="EMBL" id="HFB55435.1"/>
    </source>
</evidence>
<dbReference type="Pfam" id="PF02033">
    <property type="entry name" value="RBFA"/>
    <property type="match status" value="1"/>
</dbReference>
<dbReference type="AlphaFoldDB" id="A0A7C3GDZ4"/>
<proteinExistence type="inferred from homology"/>
<sequence>MKKNKAPSQRQLQAGELIRRALADILAREHLRDTDLRGVSVTISEVRTSPDLQHARIFAAPLGGQNTDVVIAALNRCSKFLRGKLGRELSMRSTPALRFEADTLFDQASDLQSLLSRPEIARDLKERDLKSDEEE</sequence>
<comment type="function">
    <text evidence="2">One of several proteins that assist in the late maturation steps of the functional core of the 30S ribosomal subunit. Associates with free 30S ribosomal subunits (but not with 30S subunits that are part of 70S ribosomes or polysomes). Required for efficient processing of 16S rRNA. May interact with the 5'-terminal helix region of 16S rRNA.</text>
</comment>
<dbReference type="HAMAP" id="MF_00003">
    <property type="entry name" value="RbfA"/>
    <property type="match status" value="1"/>
</dbReference>
<dbReference type="GO" id="GO:0043024">
    <property type="term" value="F:ribosomal small subunit binding"/>
    <property type="evidence" value="ECO:0007669"/>
    <property type="project" value="TreeGrafter"/>
</dbReference>
<dbReference type="PANTHER" id="PTHR33515">
    <property type="entry name" value="RIBOSOME-BINDING FACTOR A, CHLOROPLASTIC-RELATED"/>
    <property type="match status" value="1"/>
</dbReference>
<comment type="subcellular location">
    <subcellularLocation>
        <location evidence="2">Cytoplasm</location>
    </subcellularLocation>
</comment>
<protein>
    <recommendedName>
        <fullName evidence="2">Ribosome-binding factor A</fullName>
    </recommendedName>
</protein>
<dbReference type="InterPro" id="IPR015946">
    <property type="entry name" value="KH_dom-like_a/b"/>
</dbReference>
<dbReference type="Gene3D" id="3.30.300.20">
    <property type="match status" value="1"/>
</dbReference>
<keyword evidence="1 2" id="KW-0690">Ribosome biogenesis</keyword>
<dbReference type="InterPro" id="IPR020053">
    <property type="entry name" value="Ribosome-bd_factorA_CS"/>
</dbReference>
<name>A0A7C3GDZ4_9PROT</name>
<gene>
    <name evidence="2 3" type="primary">rbfA</name>
    <name evidence="3" type="ORF">ENJ46_05870</name>
</gene>
<evidence type="ECO:0000256" key="2">
    <source>
        <dbReference type="HAMAP-Rule" id="MF_00003"/>
    </source>
</evidence>
<reference evidence="3" key="1">
    <citation type="journal article" date="2020" name="mSystems">
        <title>Genome- and Community-Level Interaction Insights into Carbon Utilization and Element Cycling Functions of Hydrothermarchaeota in Hydrothermal Sediment.</title>
        <authorList>
            <person name="Zhou Z."/>
            <person name="Liu Y."/>
            <person name="Xu W."/>
            <person name="Pan J."/>
            <person name="Luo Z.H."/>
            <person name="Li M."/>
        </authorList>
    </citation>
    <scope>NUCLEOTIDE SEQUENCE [LARGE SCALE GENOMIC DNA]</scope>
    <source>
        <strain evidence="3">HyVt-489</strain>
    </source>
</reference>
<dbReference type="EMBL" id="DRMN01000383">
    <property type="protein sequence ID" value="HFB55435.1"/>
    <property type="molecule type" value="Genomic_DNA"/>
</dbReference>
<dbReference type="Proteomes" id="UP000886042">
    <property type="component" value="Unassembled WGS sequence"/>
</dbReference>
<comment type="similarity">
    <text evidence="2">Belongs to the RbfA family.</text>
</comment>